<dbReference type="Gene3D" id="3.30.1370.160">
    <property type="match status" value="1"/>
</dbReference>
<protein>
    <submittedName>
        <fullName evidence="3">BH2547 protein</fullName>
    </submittedName>
</protein>
<dbReference type="SUPFAM" id="SSF55174">
    <property type="entry name" value="Alpha-L RNA-binding motif"/>
    <property type="match status" value="1"/>
</dbReference>
<dbReference type="PROSITE" id="PS50889">
    <property type="entry name" value="S4"/>
    <property type="match status" value="1"/>
</dbReference>
<dbReference type="Proteomes" id="UP000001258">
    <property type="component" value="Chromosome"/>
</dbReference>
<evidence type="ECO:0000256" key="1">
    <source>
        <dbReference type="PROSITE-ProRule" id="PRU00182"/>
    </source>
</evidence>
<dbReference type="Pfam" id="PF01479">
    <property type="entry name" value="S4"/>
    <property type="match status" value="1"/>
</dbReference>
<dbReference type="AlphaFoldDB" id="Q9K9U8"/>
<dbReference type="CDD" id="cd00165">
    <property type="entry name" value="S4"/>
    <property type="match status" value="1"/>
</dbReference>
<evidence type="ECO:0000313" key="4">
    <source>
        <dbReference type="Proteomes" id="UP000001258"/>
    </source>
</evidence>
<dbReference type="EMBL" id="BA000004">
    <property type="protein sequence ID" value="BAB06266.1"/>
    <property type="molecule type" value="Genomic_DNA"/>
</dbReference>
<dbReference type="SMART" id="SM00363">
    <property type="entry name" value="S4"/>
    <property type="match status" value="1"/>
</dbReference>
<evidence type="ECO:0000313" key="3">
    <source>
        <dbReference type="EMBL" id="BAB06266.1"/>
    </source>
</evidence>
<keyword evidence="4" id="KW-1185">Reference proteome</keyword>
<sequence>MDIYQHFRSEERPFIDQVMEWKADVSMQYTWKRTDFLDPREQEIVDALVGRNDDVSVSFWGGSEHAERKRACLIPPYLELAEEDYGLTLFELSYPKKFLTIDHRQVLGACMSLGVKREKFGDILVADERIQLVVATEIAEFVRLHLTSVGKAQVEMVELGFEQMLVTTESWHERTATVSSLRLDAVIGEMLSLSRAKAAELVEKGRVKVNWKLVESGALTLQAGDHISVRGFGRHKLLEVEGKTKKDKFRLRIGRMGH</sequence>
<dbReference type="OrthoDB" id="9812787at2"/>
<dbReference type="InterPro" id="IPR002942">
    <property type="entry name" value="S4_RNA-bd"/>
</dbReference>
<dbReference type="PIR" id="C83968">
    <property type="entry name" value="C83968"/>
</dbReference>
<organism evidence="3 4">
    <name type="scientific">Halalkalibacterium halodurans (strain ATCC BAA-125 / DSM 18197 / FERM 7344 / JCM 9153 / C-125)</name>
    <name type="common">Bacillus halodurans</name>
    <dbReference type="NCBI Taxonomy" id="272558"/>
    <lineage>
        <taxon>Bacteria</taxon>
        <taxon>Bacillati</taxon>
        <taxon>Bacillota</taxon>
        <taxon>Bacilli</taxon>
        <taxon>Bacillales</taxon>
        <taxon>Bacillaceae</taxon>
        <taxon>Halalkalibacterium (ex Joshi et al. 2022)</taxon>
    </lineage>
</organism>
<feature type="domain" description="RNA-binding S4" evidence="2">
    <location>
        <begin position="181"/>
        <end position="238"/>
    </location>
</feature>
<proteinExistence type="predicted"/>
<dbReference type="Gene3D" id="3.10.290.10">
    <property type="entry name" value="RNA-binding S4 domain"/>
    <property type="match status" value="1"/>
</dbReference>
<dbReference type="Gene3D" id="3.30.70.330">
    <property type="match status" value="1"/>
</dbReference>
<dbReference type="Pfam" id="PF17774">
    <property type="entry name" value="YlmH_RBD"/>
    <property type="match status" value="1"/>
</dbReference>
<dbReference type="eggNOG" id="COG2302">
    <property type="taxonomic scope" value="Bacteria"/>
</dbReference>
<evidence type="ECO:0000259" key="2">
    <source>
        <dbReference type="SMART" id="SM00363"/>
    </source>
</evidence>
<name>Q9K9U8_HALH5</name>
<dbReference type="HOGENOM" id="CLU_075687_2_0_9"/>
<dbReference type="KEGG" id="bha:BH2547"/>
<gene>
    <name evidence="3" type="ordered locus">BH2547</name>
</gene>
<accession>Q9K9U8</accession>
<dbReference type="GO" id="GO:0003723">
    <property type="term" value="F:RNA binding"/>
    <property type="evidence" value="ECO:0007669"/>
    <property type="project" value="UniProtKB-KW"/>
</dbReference>
<dbReference type="STRING" id="272558.gene:10728445"/>
<dbReference type="InterPro" id="IPR012677">
    <property type="entry name" value="Nucleotide-bd_a/b_plait_sf"/>
</dbReference>
<dbReference type="PANTHER" id="PTHR13633">
    <property type="entry name" value="MITOCHONDRIAL TRANSCRIPTION RESCUE FACTOR 1"/>
    <property type="match status" value="1"/>
</dbReference>
<reference evidence="3 4" key="1">
    <citation type="journal article" date="2000" name="Nucleic Acids Res.">
        <title>Complete genome sequence of the alkaliphilic bacterium Bacillus halodurans and genomic sequence comparison with Bacillus subtilis.</title>
        <authorList>
            <person name="Takami H."/>
            <person name="Nakasone K."/>
            <person name="Takaki Y."/>
            <person name="Maeno G."/>
            <person name="Sasaki R."/>
            <person name="Masui N."/>
            <person name="Fuji F."/>
            <person name="Hirama C."/>
            <person name="Nakamura Y."/>
            <person name="Ogasawara N."/>
            <person name="Kuhara S."/>
            <person name="Horikoshi K."/>
        </authorList>
    </citation>
    <scope>NUCLEOTIDE SEQUENCE [LARGE SCALE GENOMIC DNA]</scope>
    <source>
        <strain evidence="4">ATCC BAA-125 / DSM 18197 / FERM 7344 / JCM 9153 / C-125</strain>
    </source>
</reference>
<keyword evidence="1" id="KW-0694">RNA-binding</keyword>
<dbReference type="RefSeq" id="WP_010898698.1">
    <property type="nucleotide sequence ID" value="NC_002570.2"/>
</dbReference>
<dbReference type="InterPro" id="IPR036986">
    <property type="entry name" value="S4_RNA-bd_sf"/>
</dbReference>
<dbReference type="PANTHER" id="PTHR13633:SF3">
    <property type="entry name" value="MITOCHONDRIAL TRANSCRIPTION RESCUE FACTOR 1"/>
    <property type="match status" value="1"/>
</dbReference>
<dbReference type="InterPro" id="IPR040591">
    <property type="entry name" value="RqcP2_RBD"/>
</dbReference>